<dbReference type="STRING" id="320787.CA2015_0390"/>
<keyword evidence="2" id="KW-1185">Reference proteome</keyword>
<name>A0A0H4P601_9BACT</name>
<protein>
    <recommendedName>
        <fullName evidence="3">Transposase</fullName>
    </recommendedName>
</protein>
<evidence type="ECO:0008006" key="3">
    <source>
        <dbReference type="Google" id="ProtNLM"/>
    </source>
</evidence>
<evidence type="ECO:0000313" key="2">
    <source>
        <dbReference type="Proteomes" id="UP000036520"/>
    </source>
</evidence>
<dbReference type="Proteomes" id="UP000036520">
    <property type="component" value="Chromosome"/>
</dbReference>
<dbReference type="EMBL" id="CP012040">
    <property type="protein sequence ID" value="AKP49866.1"/>
    <property type="molecule type" value="Genomic_DNA"/>
</dbReference>
<accession>A0A0H4P601</accession>
<dbReference type="OrthoDB" id="960108at2"/>
<gene>
    <name evidence="1" type="ORF">CA2015_0390</name>
</gene>
<organism evidence="1 2">
    <name type="scientific">Cyclobacterium amurskyense</name>
    <dbReference type="NCBI Taxonomy" id="320787"/>
    <lineage>
        <taxon>Bacteria</taxon>
        <taxon>Pseudomonadati</taxon>
        <taxon>Bacteroidota</taxon>
        <taxon>Cytophagia</taxon>
        <taxon>Cytophagales</taxon>
        <taxon>Cyclobacteriaceae</taxon>
        <taxon>Cyclobacterium</taxon>
    </lineage>
</organism>
<reference evidence="1 2" key="1">
    <citation type="submission" date="2015-07" db="EMBL/GenBank/DDBJ databases">
        <authorList>
            <person name="Kim K.M."/>
        </authorList>
    </citation>
    <scope>NUCLEOTIDE SEQUENCE [LARGE SCALE GENOMIC DNA]</scope>
    <source>
        <strain evidence="1 2">KCTC 12363</strain>
    </source>
</reference>
<dbReference type="AlphaFoldDB" id="A0A0H4P601"/>
<dbReference type="NCBIfam" id="NF047593">
    <property type="entry name" value="IS66_ISAeme5_TnpA"/>
    <property type="match status" value="1"/>
</dbReference>
<dbReference type="RefSeq" id="WP_048640357.1">
    <property type="nucleotide sequence ID" value="NZ_CP012040.1"/>
</dbReference>
<dbReference type="KEGG" id="camu:CA2015_0390"/>
<sequence length="100" mass="11547">MKRQTESNMRKLYQEWLSSGVSRSEFSDMHGIVRTTFYYWTKKFSTQEEETTNGKAFQLLDPIPSVGRVGRVIAHIHYPSGISLEIYDGVSPEFIKTLLV</sequence>
<proteinExistence type="predicted"/>
<evidence type="ECO:0000313" key="1">
    <source>
        <dbReference type="EMBL" id="AKP49866.1"/>
    </source>
</evidence>